<reference evidence="3" key="2">
    <citation type="journal article" date="2017" name="Plant Physiol. Biochem.">
        <title>Differential oxidative and antioxidative response of duckweed Lemna minor toward plant growth promoting/inhibiting bacteria.</title>
        <authorList>
            <person name="Ishizawa H."/>
            <person name="Kuroda M."/>
            <person name="Morikawa M."/>
            <person name="Ike M."/>
        </authorList>
    </citation>
    <scope>NUCLEOTIDE SEQUENCE [LARGE SCALE GENOMIC DNA]</scope>
    <source>
        <strain evidence="3">M6</strain>
    </source>
</reference>
<gene>
    <name evidence="2" type="ORF">EM6_1381</name>
</gene>
<evidence type="ECO:0000313" key="2">
    <source>
        <dbReference type="EMBL" id="BBF80796.1"/>
    </source>
</evidence>
<dbReference type="EMBL" id="AP018827">
    <property type="protein sequence ID" value="BBF80796.1"/>
    <property type="molecule type" value="Genomic_DNA"/>
</dbReference>
<dbReference type="Proteomes" id="UP000278756">
    <property type="component" value="Chromosome 1"/>
</dbReference>
<evidence type="ECO:0008006" key="4">
    <source>
        <dbReference type="Google" id="ProtNLM"/>
    </source>
</evidence>
<name>A0A3G9G2C7_9CAUL</name>
<dbReference type="RefSeq" id="WP_172961154.1">
    <property type="nucleotide sequence ID" value="NZ_AP018827.1"/>
</dbReference>
<accession>A0A3G9G2C7</accession>
<dbReference type="AlphaFoldDB" id="A0A3G9G2C7"/>
<feature type="region of interest" description="Disordered" evidence="1">
    <location>
        <begin position="1"/>
        <end position="57"/>
    </location>
</feature>
<feature type="compositionally biased region" description="Basic and acidic residues" evidence="1">
    <location>
        <begin position="21"/>
        <end position="45"/>
    </location>
</feature>
<sequence length="57" mass="6162">MGDIKGSIKETAGGVEEELGEALHNDKMAEDGRKLRNEGRIEQGKMPKVNPVGSEKP</sequence>
<evidence type="ECO:0000256" key="1">
    <source>
        <dbReference type="SAM" id="MobiDB-lite"/>
    </source>
</evidence>
<organism evidence="2 3">
    <name type="scientific">Asticcacaulis excentricus</name>
    <dbReference type="NCBI Taxonomy" id="78587"/>
    <lineage>
        <taxon>Bacteria</taxon>
        <taxon>Pseudomonadati</taxon>
        <taxon>Pseudomonadota</taxon>
        <taxon>Alphaproteobacteria</taxon>
        <taxon>Caulobacterales</taxon>
        <taxon>Caulobacteraceae</taxon>
        <taxon>Asticcacaulis</taxon>
    </lineage>
</organism>
<protein>
    <recommendedName>
        <fullName evidence="4">CsbD family protein</fullName>
    </recommendedName>
</protein>
<proteinExistence type="predicted"/>
<reference evidence="3" key="1">
    <citation type="journal article" date="2017" name="Biotechnol. Biofuels">
        <title>Evaluation of environmental bacterial communities as a factor affecting the growth of duckweed Lemna minor.</title>
        <authorList>
            <person name="Ishizawa H."/>
            <person name="Kuroda M."/>
            <person name="Morikawa M."/>
            <person name="Ike M."/>
        </authorList>
    </citation>
    <scope>NUCLEOTIDE SEQUENCE [LARGE SCALE GENOMIC DNA]</scope>
    <source>
        <strain evidence="3">M6</strain>
    </source>
</reference>
<evidence type="ECO:0000313" key="3">
    <source>
        <dbReference type="Proteomes" id="UP000278756"/>
    </source>
</evidence>